<accession>A0A176RYZ8</accession>
<dbReference type="EMBL" id="LUTY01002000">
    <property type="protein sequence ID" value="OAD20927.1"/>
    <property type="molecule type" value="Genomic_DNA"/>
</dbReference>
<dbReference type="Proteomes" id="UP000076962">
    <property type="component" value="Unassembled WGS sequence"/>
</dbReference>
<organism evidence="1 2">
    <name type="scientific">Candidatus Thiomargarita nelsonii</name>
    <dbReference type="NCBI Taxonomy" id="1003181"/>
    <lineage>
        <taxon>Bacteria</taxon>
        <taxon>Pseudomonadati</taxon>
        <taxon>Pseudomonadota</taxon>
        <taxon>Gammaproteobacteria</taxon>
        <taxon>Thiotrichales</taxon>
        <taxon>Thiotrichaceae</taxon>
        <taxon>Thiomargarita</taxon>
    </lineage>
</organism>
<keyword evidence="1" id="KW-0418">Kinase</keyword>
<keyword evidence="1" id="KW-0808">Transferase</keyword>
<gene>
    <name evidence="1" type="ORF">THIOM_003334</name>
</gene>
<comment type="caution">
    <text evidence="1">The sequence shown here is derived from an EMBL/GenBank/DDBJ whole genome shotgun (WGS) entry which is preliminary data.</text>
</comment>
<dbReference type="Pfam" id="PF07494">
    <property type="entry name" value="Reg_prop"/>
    <property type="match status" value="1"/>
</dbReference>
<reference evidence="1 2" key="1">
    <citation type="submission" date="2016-05" db="EMBL/GenBank/DDBJ databases">
        <title>Single-cell genome of chain-forming Candidatus Thiomargarita nelsonii and comparison to other large sulfur-oxidizing bacteria.</title>
        <authorList>
            <person name="Winkel M."/>
            <person name="Salman V."/>
            <person name="Woyke T."/>
            <person name="Schulz-Vogt H."/>
            <person name="Richter M."/>
            <person name="Flood B."/>
            <person name="Bailey J."/>
            <person name="Amann R."/>
            <person name="Mussmann M."/>
        </authorList>
    </citation>
    <scope>NUCLEOTIDE SEQUENCE [LARGE SCALE GENOMIC DNA]</scope>
    <source>
        <strain evidence="1 2">THI036</strain>
    </source>
</reference>
<dbReference type="AlphaFoldDB" id="A0A176RYZ8"/>
<keyword evidence="2" id="KW-1185">Reference proteome</keyword>
<dbReference type="InterPro" id="IPR015943">
    <property type="entry name" value="WD40/YVTN_repeat-like_dom_sf"/>
</dbReference>
<sequence length="202" mass="22003">VGFKDGGLAYRSLTGEWTTYNTKTSELPDNNVVALVRDNDGLWIGTNGGIAYRSTGGEWTVYNSDNSGLPNNSIKAIESDGTGGIWETGDGGLAHLSFGQKNALCTDLNQADCQSLLTGKRAAIIIAGGGNQLTNTLWDTTESISNYIYKLLNKRGFLNEEIYYLSPKSWADFNGDGLNDRIVDAPNDRPLTVEDIREALQW</sequence>
<feature type="non-terminal residue" evidence="1">
    <location>
        <position position="202"/>
    </location>
</feature>
<evidence type="ECO:0000313" key="2">
    <source>
        <dbReference type="Proteomes" id="UP000076962"/>
    </source>
</evidence>
<feature type="non-terminal residue" evidence="1">
    <location>
        <position position="1"/>
    </location>
</feature>
<dbReference type="Gene3D" id="2.130.10.10">
    <property type="entry name" value="YVTN repeat-like/Quinoprotein amine dehydrogenase"/>
    <property type="match status" value="1"/>
</dbReference>
<dbReference type="InterPro" id="IPR011110">
    <property type="entry name" value="Reg_prop"/>
</dbReference>
<name>A0A176RYZ8_9GAMM</name>
<dbReference type="GO" id="GO:0016301">
    <property type="term" value="F:kinase activity"/>
    <property type="evidence" value="ECO:0007669"/>
    <property type="project" value="UniProtKB-KW"/>
</dbReference>
<dbReference type="SUPFAM" id="SSF110296">
    <property type="entry name" value="Oligoxyloglucan reducing end-specific cellobiohydrolase"/>
    <property type="match status" value="1"/>
</dbReference>
<proteinExistence type="predicted"/>
<protein>
    <submittedName>
        <fullName evidence="1">Two-component system sensor histidine kinase/response regulator</fullName>
    </submittedName>
</protein>
<evidence type="ECO:0000313" key="1">
    <source>
        <dbReference type="EMBL" id="OAD20927.1"/>
    </source>
</evidence>